<dbReference type="Proteomes" id="UP000005756">
    <property type="component" value="Unassembled WGS sequence"/>
</dbReference>
<sequence>MEWLSANTESCEQSNAHAVTPSVSYLISHSQLPLGPFC</sequence>
<proteinExistence type="predicted"/>
<organism evidence="1 2">
    <name type="scientific">Vreelandella boliviensis LC1</name>
    <dbReference type="NCBI Taxonomy" id="1072583"/>
    <lineage>
        <taxon>Bacteria</taxon>
        <taxon>Pseudomonadati</taxon>
        <taxon>Pseudomonadota</taxon>
        <taxon>Gammaproteobacteria</taxon>
        <taxon>Oceanospirillales</taxon>
        <taxon>Halomonadaceae</taxon>
        <taxon>Vreelandella</taxon>
    </lineage>
</organism>
<dbReference type="EMBL" id="JH393258">
    <property type="protein sequence ID" value="EHJ92964.1"/>
    <property type="molecule type" value="Genomic_DNA"/>
</dbReference>
<protein>
    <submittedName>
        <fullName evidence="1">Uncharacterized protein</fullName>
    </submittedName>
</protein>
<dbReference type="AlphaFoldDB" id="A0A7U9C2P5"/>
<evidence type="ECO:0000313" key="2">
    <source>
        <dbReference type="Proteomes" id="UP000005756"/>
    </source>
</evidence>
<reference evidence="1 2" key="1">
    <citation type="submission" date="2011-10" db="EMBL/GenBank/DDBJ databases">
        <authorList>
            <person name="Quillaguamn J."/>
            <person name="Guzmn D."/>
            <person name="Balderrama-Subieta A."/>
            <person name="Cardona-Ortuo C."/>
            <person name="Guevara-Martnez M."/>
            <person name="Callisaya-Quispe N."/>
        </authorList>
    </citation>
    <scope>NUCLEOTIDE SEQUENCE [LARGE SCALE GENOMIC DNA]</scope>
    <source>
        <strain evidence="1 2">LC1</strain>
    </source>
</reference>
<evidence type="ECO:0000313" key="1">
    <source>
        <dbReference type="EMBL" id="EHJ92964.1"/>
    </source>
</evidence>
<name>A0A7U9C2P5_9GAMM</name>
<gene>
    <name evidence="1" type="ORF">KUC_2926</name>
</gene>
<accession>A0A7U9C2P5</accession>